<dbReference type="InterPro" id="IPR000045">
    <property type="entry name" value="Prepilin_IV_endopep_pep"/>
</dbReference>
<organism evidence="10 11">
    <name type="scientific">Dysosmobacter segnis</name>
    <dbReference type="NCBI Taxonomy" id="2763042"/>
    <lineage>
        <taxon>Bacteria</taxon>
        <taxon>Bacillati</taxon>
        <taxon>Bacillota</taxon>
        <taxon>Clostridia</taxon>
        <taxon>Eubacteriales</taxon>
        <taxon>Oscillospiraceae</taxon>
        <taxon>Dysosmobacter</taxon>
    </lineage>
</organism>
<name>A0A923S7X9_9FIRM</name>
<keyword evidence="4 7" id="KW-0812">Transmembrane</keyword>
<evidence type="ECO:0000256" key="1">
    <source>
        <dbReference type="ARBA" id="ARBA00004651"/>
    </source>
</evidence>
<feature type="transmembrane region" description="Helical" evidence="7">
    <location>
        <begin position="130"/>
        <end position="148"/>
    </location>
</feature>
<evidence type="ECO:0000259" key="8">
    <source>
        <dbReference type="Pfam" id="PF01478"/>
    </source>
</evidence>
<dbReference type="RefSeq" id="WP_187015460.1">
    <property type="nucleotide sequence ID" value="NZ_JACOQI010000014.1"/>
</dbReference>
<feature type="transmembrane region" description="Helical" evidence="7">
    <location>
        <begin position="6"/>
        <end position="32"/>
    </location>
</feature>
<dbReference type="PANTHER" id="PTHR30487:SF0">
    <property type="entry name" value="PREPILIN LEADER PEPTIDASE_N-METHYLTRANSFERASE-RELATED"/>
    <property type="match status" value="1"/>
</dbReference>
<comment type="caution">
    <text evidence="10">The sequence shown here is derived from an EMBL/GenBank/DDBJ whole genome shotgun (WGS) entry which is preliminary data.</text>
</comment>
<dbReference type="AlphaFoldDB" id="A0A923S7X9"/>
<gene>
    <name evidence="10" type="ORF">H8Z83_13105</name>
</gene>
<proteinExistence type="inferred from homology"/>
<feature type="transmembrane region" description="Helical" evidence="7">
    <location>
        <begin position="198"/>
        <end position="223"/>
    </location>
</feature>
<dbReference type="GO" id="GO:0004190">
    <property type="term" value="F:aspartic-type endopeptidase activity"/>
    <property type="evidence" value="ECO:0007669"/>
    <property type="project" value="InterPro"/>
</dbReference>
<dbReference type="InterPro" id="IPR050882">
    <property type="entry name" value="Prepilin_peptidase/N-MTase"/>
</dbReference>
<keyword evidence="3" id="KW-1003">Cell membrane</keyword>
<reference evidence="10" key="1">
    <citation type="submission" date="2020-08" db="EMBL/GenBank/DDBJ databases">
        <title>Genome public.</title>
        <authorList>
            <person name="Liu C."/>
            <person name="Sun Q."/>
        </authorList>
    </citation>
    <scope>NUCLEOTIDE SEQUENCE</scope>
    <source>
        <strain evidence="10">BX15</strain>
    </source>
</reference>
<feature type="domain" description="Prepilin type IV endopeptidase peptidase" evidence="8">
    <location>
        <begin position="111"/>
        <end position="222"/>
    </location>
</feature>
<feature type="domain" description="Prepilin peptidase A24 N-terminal" evidence="9">
    <location>
        <begin position="18"/>
        <end position="99"/>
    </location>
</feature>
<feature type="transmembrane region" description="Helical" evidence="7">
    <location>
        <begin position="235"/>
        <end position="256"/>
    </location>
</feature>
<evidence type="ECO:0000256" key="5">
    <source>
        <dbReference type="ARBA" id="ARBA00022989"/>
    </source>
</evidence>
<evidence type="ECO:0000256" key="3">
    <source>
        <dbReference type="ARBA" id="ARBA00022475"/>
    </source>
</evidence>
<dbReference type="PANTHER" id="PTHR30487">
    <property type="entry name" value="TYPE 4 PREPILIN-LIKE PROTEINS LEADER PEPTIDE-PROCESSING ENZYME"/>
    <property type="match status" value="1"/>
</dbReference>
<keyword evidence="11" id="KW-1185">Reference proteome</keyword>
<comment type="subcellular location">
    <subcellularLocation>
        <location evidence="1">Cell membrane</location>
        <topology evidence="1">Multi-pass membrane protein</topology>
    </subcellularLocation>
</comment>
<dbReference type="PROSITE" id="PS51257">
    <property type="entry name" value="PROKAR_LIPOPROTEIN"/>
    <property type="match status" value="1"/>
</dbReference>
<dbReference type="InterPro" id="IPR010627">
    <property type="entry name" value="Prepilin_pept_A24_N"/>
</dbReference>
<evidence type="ECO:0000313" key="10">
    <source>
        <dbReference type="EMBL" id="MBC5771244.1"/>
    </source>
</evidence>
<feature type="transmembrane region" description="Helical" evidence="7">
    <location>
        <begin position="105"/>
        <end position="123"/>
    </location>
</feature>
<dbReference type="Pfam" id="PF06750">
    <property type="entry name" value="A24_N_bact"/>
    <property type="match status" value="1"/>
</dbReference>
<evidence type="ECO:0000256" key="6">
    <source>
        <dbReference type="ARBA" id="ARBA00023136"/>
    </source>
</evidence>
<evidence type="ECO:0000256" key="7">
    <source>
        <dbReference type="SAM" id="Phobius"/>
    </source>
</evidence>
<dbReference type="GO" id="GO:0005886">
    <property type="term" value="C:plasma membrane"/>
    <property type="evidence" value="ECO:0007669"/>
    <property type="project" value="UniProtKB-SubCell"/>
</dbReference>
<evidence type="ECO:0000259" key="9">
    <source>
        <dbReference type="Pfam" id="PF06750"/>
    </source>
</evidence>
<keyword evidence="5 7" id="KW-1133">Transmembrane helix</keyword>
<feature type="transmembrane region" description="Helical" evidence="7">
    <location>
        <begin position="160"/>
        <end position="177"/>
    </location>
</feature>
<dbReference type="Proteomes" id="UP000620327">
    <property type="component" value="Unassembled WGS sequence"/>
</dbReference>
<dbReference type="Gene3D" id="1.20.120.1220">
    <property type="match status" value="1"/>
</dbReference>
<dbReference type="GO" id="GO:0006465">
    <property type="term" value="P:signal peptide processing"/>
    <property type="evidence" value="ECO:0007669"/>
    <property type="project" value="TreeGrafter"/>
</dbReference>
<evidence type="ECO:0000256" key="4">
    <source>
        <dbReference type="ARBA" id="ARBA00022692"/>
    </source>
</evidence>
<sequence>MLRLSPFITVYCCAVAALLGACTGSFLACLAWRTVHGESVLRGRSHCDVCGHVLGVRDLVPVFSYLLSGGKCRYCGAKLSARHVWGELISAAVFVSLLLQNDISLQTLEGWLLACVLLACAFADLEGYIIPDRFVAVGAVLFVATLFWEPEPLRRALDGALGGVTVAGGLLLLSLYMDKRMKRETLGGGDIKLLFLTGLFFGWKGNLLCLVLACVVGIVWGLAGKRRGEAIPWGPSIAVGAWITALAGQPFINWYLGFFA</sequence>
<evidence type="ECO:0000256" key="2">
    <source>
        <dbReference type="ARBA" id="ARBA00005801"/>
    </source>
</evidence>
<accession>A0A923S7X9</accession>
<keyword evidence="6 7" id="KW-0472">Membrane</keyword>
<evidence type="ECO:0000313" key="11">
    <source>
        <dbReference type="Proteomes" id="UP000620327"/>
    </source>
</evidence>
<comment type="similarity">
    <text evidence="2">Belongs to the peptidase A24 family.</text>
</comment>
<dbReference type="Pfam" id="PF01478">
    <property type="entry name" value="Peptidase_A24"/>
    <property type="match status" value="1"/>
</dbReference>
<protein>
    <submittedName>
        <fullName evidence="10">Prepilin peptidase</fullName>
    </submittedName>
</protein>
<dbReference type="EMBL" id="JACOQI010000014">
    <property type="protein sequence ID" value="MBC5771244.1"/>
    <property type="molecule type" value="Genomic_DNA"/>
</dbReference>